<keyword evidence="2" id="KW-1185">Reference proteome</keyword>
<accession>A0A8J3DUQ1</accession>
<gene>
    <name evidence="1" type="ORF">GCM10007276_21010</name>
</gene>
<sequence>MFRPEEILVLTGAPGSGKTTASKRIAQLPGSPKVHLHSDDFWHFIKAGSIPPWRPEAHGQNATVIDAVSDAAARYAKGGYFVLVDGIIGPWFLDAFRNIEAVLHYIVLRPDLEEAIRRCRERGGTTLSDSVPISALHQQFGNLGALEGHSLSVAGLSVDETCDAIGEAVESGHFRLR</sequence>
<evidence type="ECO:0000313" key="2">
    <source>
        <dbReference type="Proteomes" id="UP000602745"/>
    </source>
</evidence>
<dbReference type="AlphaFoldDB" id="A0A8J3DUQ1"/>
<evidence type="ECO:0008006" key="3">
    <source>
        <dbReference type="Google" id="ProtNLM"/>
    </source>
</evidence>
<proteinExistence type="predicted"/>
<dbReference type="Pfam" id="PF13238">
    <property type="entry name" value="AAA_18"/>
    <property type="match status" value="1"/>
</dbReference>
<dbReference type="EMBL" id="BMCP01000002">
    <property type="protein sequence ID" value="GGE43676.1"/>
    <property type="molecule type" value="Genomic_DNA"/>
</dbReference>
<comment type="caution">
    <text evidence="1">The sequence shown here is derived from an EMBL/GenBank/DDBJ whole genome shotgun (WGS) entry which is preliminary data.</text>
</comment>
<dbReference type="Proteomes" id="UP000602745">
    <property type="component" value="Unassembled WGS sequence"/>
</dbReference>
<name>A0A8J3DUQ1_9RHOB</name>
<dbReference type="RefSeq" id="WP_188409672.1">
    <property type="nucleotide sequence ID" value="NZ_BMCP01000002.1"/>
</dbReference>
<dbReference type="Gene3D" id="3.40.50.300">
    <property type="entry name" value="P-loop containing nucleotide triphosphate hydrolases"/>
    <property type="match status" value="1"/>
</dbReference>
<organism evidence="1 2">
    <name type="scientific">Agaricicola taiwanensis</name>
    <dbReference type="NCBI Taxonomy" id="591372"/>
    <lineage>
        <taxon>Bacteria</taxon>
        <taxon>Pseudomonadati</taxon>
        <taxon>Pseudomonadota</taxon>
        <taxon>Alphaproteobacteria</taxon>
        <taxon>Rhodobacterales</taxon>
        <taxon>Paracoccaceae</taxon>
        <taxon>Agaricicola</taxon>
    </lineage>
</organism>
<dbReference type="InterPro" id="IPR027417">
    <property type="entry name" value="P-loop_NTPase"/>
</dbReference>
<dbReference type="SUPFAM" id="SSF52540">
    <property type="entry name" value="P-loop containing nucleoside triphosphate hydrolases"/>
    <property type="match status" value="1"/>
</dbReference>
<protein>
    <recommendedName>
        <fullName evidence="3">AAA family ATPase</fullName>
    </recommendedName>
</protein>
<reference evidence="1" key="2">
    <citation type="submission" date="2020-09" db="EMBL/GenBank/DDBJ databases">
        <authorList>
            <person name="Sun Q."/>
            <person name="Sedlacek I."/>
        </authorList>
    </citation>
    <scope>NUCLEOTIDE SEQUENCE</scope>
    <source>
        <strain evidence="1">CCM 7684</strain>
    </source>
</reference>
<evidence type="ECO:0000313" key="1">
    <source>
        <dbReference type="EMBL" id="GGE43676.1"/>
    </source>
</evidence>
<reference evidence="1" key="1">
    <citation type="journal article" date="2014" name="Int. J. Syst. Evol. Microbiol.">
        <title>Complete genome sequence of Corynebacterium casei LMG S-19264T (=DSM 44701T), isolated from a smear-ripened cheese.</title>
        <authorList>
            <consortium name="US DOE Joint Genome Institute (JGI-PGF)"/>
            <person name="Walter F."/>
            <person name="Albersmeier A."/>
            <person name="Kalinowski J."/>
            <person name="Ruckert C."/>
        </authorList>
    </citation>
    <scope>NUCLEOTIDE SEQUENCE</scope>
    <source>
        <strain evidence="1">CCM 7684</strain>
    </source>
</reference>